<keyword evidence="6 10" id="KW-0812">Transmembrane</keyword>
<dbReference type="EMBL" id="DVNB01000029">
    <property type="protein sequence ID" value="HIU56756.1"/>
    <property type="molecule type" value="Genomic_DNA"/>
</dbReference>
<evidence type="ECO:0000313" key="13">
    <source>
        <dbReference type="Proteomes" id="UP000824109"/>
    </source>
</evidence>
<evidence type="ECO:0000256" key="8">
    <source>
        <dbReference type="ARBA" id="ARBA00022989"/>
    </source>
</evidence>
<feature type="transmembrane region" description="Helical" evidence="10">
    <location>
        <begin position="144"/>
        <end position="163"/>
    </location>
</feature>
<dbReference type="GO" id="GO:0031501">
    <property type="term" value="C:mannosyltransferase complex"/>
    <property type="evidence" value="ECO:0007669"/>
    <property type="project" value="TreeGrafter"/>
</dbReference>
<evidence type="ECO:0000256" key="1">
    <source>
        <dbReference type="ARBA" id="ARBA00004477"/>
    </source>
</evidence>
<reference evidence="12" key="2">
    <citation type="journal article" date="2021" name="PeerJ">
        <title>Extensive microbial diversity within the chicken gut microbiome revealed by metagenomics and culture.</title>
        <authorList>
            <person name="Gilroy R."/>
            <person name="Ravi A."/>
            <person name="Getino M."/>
            <person name="Pursley I."/>
            <person name="Horton D.L."/>
            <person name="Alikhan N.F."/>
            <person name="Baker D."/>
            <person name="Gharbi K."/>
            <person name="Hall N."/>
            <person name="Watson M."/>
            <person name="Adriaenssens E.M."/>
            <person name="Foster-Nyarko E."/>
            <person name="Jarju S."/>
            <person name="Secka A."/>
            <person name="Antonio M."/>
            <person name="Oren A."/>
            <person name="Chaudhuri R.R."/>
            <person name="La Ragione R."/>
            <person name="Hildebrand F."/>
            <person name="Pallen M.J."/>
        </authorList>
    </citation>
    <scope>NUCLEOTIDE SEQUENCE</scope>
    <source>
        <strain evidence="12">USAMLcec3-3695</strain>
    </source>
</reference>
<dbReference type="PANTHER" id="PTHR12468">
    <property type="entry name" value="GPI MANNOSYLTRANSFERASE 2"/>
    <property type="match status" value="1"/>
</dbReference>
<comment type="pathway">
    <text evidence="2">Glycolipid biosynthesis; glycosylphosphatidylinositol-anchor biosynthesis.</text>
</comment>
<feature type="transmembrane region" description="Helical" evidence="10">
    <location>
        <begin position="407"/>
        <end position="426"/>
    </location>
</feature>
<comment type="subcellular location">
    <subcellularLocation>
        <location evidence="1">Endoplasmic reticulum membrane</location>
        <topology evidence="1">Multi-pass membrane protein</topology>
    </subcellularLocation>
</comment>
<evidence type="ECO:0000256" key="2">
    <source>
        <dbReference type="ARBA" id="ARBA00004687"/>
    </source>
</evidence>
<evidence type="ECO:0000259" key="11">
    <source>
        <dbReference type="Pfam" id="PF13231"/>
    </source>
</evidence>
<sequence>MVISFLSSILIWGAVAVLIVRVLSASGIPLGKSRAVSILTADKSLGGGFEVTKADTAEVFGLAMAFRAAVFLISICAIYIFKEQEFSWKELLNTYLQWDANNYQRIAIGGYTYHTENGDFTTLAFFPLYPWMIRALTLILRNEIVSGILLSALLYSGACCYMYKLMAIDYSRSSAIRAIIYMSVFPHALFFGVMMNESTLLFMSMATLYYIRKHDWVKVGIFGALAALSRMAGILLAIPAAVEWLEHYEIFGRVKDGKIKEAWKLFYSKGLWIFLMLLGTGIYLFCNYKVTGDWFKFLEYQDKYWSNGSCYFGTGIAGIFERAVTETRFTRFAIWIPEAVSIAFVIAALIYGLRRNRSMYAAYLIIYIIINTGLDWPISTARYMTCAIPAFIFLSDFSERHRWTEPLITTSMAVAMGVYLTAYFMAKQIL</sequence>
<name>A0A9D1MAM6_9FIRM</name>
<dbReference type="PANTHER" id="PTHR12468:SF2">
    <property type="entry name" value="GPI MANNOSYLTRANSFERASE 2"/>
    <property type="match status" value="1"/>
</dbReference>
<dbReference type="GO" id="GO:0006506">
    <property type="term" value="P:GPI anchor biosynthetic process"/>
    <property type="evidence" value="ECO:0007669"/>
    <property type="project" value="UniProtKB-KW"/>
</dbReference>
<dbReference type="InterPro" id="IPR038731">
    <property type="entry name" value="RgtA/B/C-like"/>
</dbReference>
<dbReference type="AlphaFoldDB" id="A0A9D1MAM6"/>
<dbReference type="Proteomes" id="UP000824109">
    <property type="component" value="Unassembled WGS sequence"/>
</dbReference>
<keyword evidence="4" id="KW-0328">Glycosyltransferase</keyword>
<dbReference type="Pfam" id="PF13231">
    <property type="entry name" value="PMT_2"/>
    <property type="match status" value="1"/>
</dbReference>
<evidence type="ECO:0000256" key="4">
    <source>
        <dbReference type="ARBA" id="ARBA00022676"/>
    </source>
</evidence>
<protein>
    <submittedName>
        <fullName evidence="12">Glycosyltransferase family 39 protein</fullName>
    </submittedName>
</protein>
<dbReference type="GO" id="GO:0000009">
    <property type="term" value="F:alpha-1,6-mannosyltransferase activity"/>
    <property type="evidence" value="ECO:0007669"/>
    <property type="project" value="InterPro"/>
</dbReference>
<organism evidence="12 13">
    <name type="scientific">Candidatus Ornithomonoglobus merdipullorum</name>
    <dbReference type="NCBI Taxonomy" id="2840895"/>
    <lineage>
        <taxon>Bacteria</taxon>
        <taxon>Bacillati</taxon>
        <taxon>Bacillota</taxon>
        <taxon>Clostridia</taxon>
        <taxon>Candidatus Ornithomonoglobus</taxon>
    </lineage>
</organism>
<feature type="transmembrane region" description="Helical" evidence="10">
    <location>
        <begin position="6"/>
        <end position="24"/>
    </location>
</feature>
<accession>A0A9D1MAM6</accession>
<evidence type="ECO:0000256" key="3">
    <source>
        <dbReference type="ARBA" id="ARBA00022502"/>
    </source>
</evidence>
<keyword evidence="5" id="KW-0808">Transferase</keyword>
<feature type="domain" description="Glycosyltransferase RgtA/B/C/D-like" evidence="11">
    <location>
        <begin position="127"/>
        <end position="261"/>
    </location>
</feature>
<reference evidence="12" key="1">
    <citation type="submission" date="2020-10" db="EMBL/GenBank/DDBJ databases">
        <authorList>
            <person name="Gilroy R."/>
        </authorList>
    </citation>
    <scope>NUCLEOTIDE SEQUENCE</scope>
    <source>
        <strain evidence="12">USAMLcec3-3695</strain>
    </source>
</reference>
<comment type="caution">
    <text evidence="12">The sequence shown here is derived from an EMBL/GenBank/DDBJ whole genome shotgun (WGS) entry which is preliminary data.</text>
</comment>
<proteinExistence type="predicted"/>
<dbReference type="GO" id="GO:0004376">
    <property type="term" value="F:GPI mannosyltransferase activity"/>
    <property type="evidence" value="ECO:0007669"/>
    <property type="project" value="InterPro"/>
</dbReference>
<evidence type="ECO:0000313" key="12">
    <source>
        <dbReference type="EMBL" id="HIU56756.1"/>
    </source>
</evidence>
<feature type="transmembrane region" description="Helical" evidence="10">
    <location>
        <begin position="216"/>
        <end position="245"/>
    </location>
</feature>
<keyword evidence="3" id="KW-0337">GPI-anchor biosynthesis</keyword>
<gene>
    <name evidence="12" type="ORF">IAA61_02955</name>
</gene>
<evidence type="ECO:0000256" key="9">
    <source>
        <dbReference type="ARBA" id="ARBA00023136"/>
    </source>
</evidence>
<keyword evidence="7" id="KW-0256">Endoplasmic reticulum</keyword>
<evidence type="ECO:0000256" key="6">
    <source>
        <dbReference type="ARBA" id="ARBA00022692"/>
    </source>
</evidence>
<keyword evidence="9 10" id="KW-0472">Membrane</keyword>
<evidence type="ECO:0000256" key="7">
    <source>
        <dbReference type="ARBA" id="ARBA00022824"/>
    </source>
</evidence>
<feature type="transmembrane region" description="Helical" evidence="10">
    <location>
        <begin position="59"/>
        <end position="81"/>
    </location>
</feature>
<keyword evidence="8 10" id="KW-1133">Transmembrane helix</keyword>
<dbReference type="GO" id="GO:0016020">
    <property type="term" value="C:membrane"/>
    <property type="evidence" value="ECO:0007669"/>
    <property type="project" value="GOC"/>
</dbReference>
<feature type="transmembrane region" description="Helical" evidence="10">
    <location>
        <begin position="266"/>
        <end position="285"/>
    </location>
</feature>
<evidence type="ECO:0000256" key="10">
    <source>
        <dbReference type="SAM" id="Phobius"/>
    </source>
</evidence>
<evidence type="ECO:0000256" key="5">
    <source>
        <dbReference type="ARBA" id="ARBA00022679"/>
    </source>
</evidence>
<feature type="transmembrane region" description="Helical" evidence="10">
    <location>
        <begin position="332"/>
        <end position="353"/>
    </location>
</feature>
<dbReference type="InterPro" id="IPR007315">
    <property type="entry name" value="PIG-V/Gpi18"/>
</dbReference>
<feature type="transmembrane region" description="Helical" evidence="10">
    <location>
        <begin position="175"/>
        <end position="196"/>
    </location>
</feature>
<feature type="transmembrane region" description="Helical" evidence="10">
    <location>
        <begin position="360"/>
        <end position="378"/>
    </location>
</feature>